<name>A0A090Q243_9FLAO</name>
<evidence type="ECO:0008006" key="3">
    <source>
        <dbReference type="Google" id="ProtNLM"/>
    </source>
</evidence>
<keyword evidence="2" id="KW-1185">Reference proteome</keyword>
<evidence type="ECO:0000313" key="2">
    <source>
        <dbReference type="Proteomes" id="UP000029221"/>
    </source>
</evidence>
<sequence length="101" mass="12043">MITTPYYAVIFTSILKKDDPEYHSMANLMEQAVTNNDGFIQLESARDDLGITISYWKDLSSIKKWKRNLQHLKAQKLGKTLWYSYYKVRICKVEHEYEFKI</sequence>
<reference evidence="1" key="1">
    <citation type="journal article" date="2014" name="Genome Announc.">
        <title>Draft Genome Sequences of Marine Flavobacterium Nonlabens Strains NR17, NR24, NR27, NR32, NR33, and Ara13.</title>
        <authorList>
            <person name="Nakanishi M."/>
            <person name="Meirelles P."/>
            <person name="Suzuki R."/>
            <person name="Takatani N."/>
            <person name="Mino S."/>
            <person name="Suda W."/>
            <person name="Oshima K."/>
            <person name="Hattori M."/>
            <person name="Ohkuma M."/>
            <person name="Hosokawa M."/>
            <person name="Miyashita K."/>
            <person name="Thompson F.L."/>
            <person name="Niwa A."/>
            <person name="Sawabe T."/>
            <person name="Sawabe T."/>
        </authorList>
    </citation>
    <scope>NUCLEOTIDE SEQUENCE [LARGE SCALE GENOMIC DNA]</scope>
    <source>
        <strain evidence="1">JCM 19294</strain>
    </source>
</reference>
<dbReference type="Gene3D" id="3.30.70.100">
    <property type="match status" value="1"/>
</dbReference>
<evidence type="ECO:0000313" key="1">
    <source>
        <dbReference type="EMBL" id="GAK95793.1"/>
    </source>
</evidence>
<dbReference type="RefSeq" id="WP_042276536.1">
    <property type="nucleotide sequence ID" value="NZ_BBML01000001.1"/>
</dbReference>
<dbReference type="InterPro" id="IPR052936">
    <property type="entry name" value="Jasmonate_Hydroxylase-like"/>
</dbReference>
<dbReference type="SUPFAM" id="SSF54909">
    <property type="entry name" value="Dimeric alpha+beta barrel"/>
    <property type="match status" value="1"/>
</dbReference>
<dbReference type="Proteomes" id="UP000029221">
    <property type="component" value="Unassembled WGS sequence"/>
</dbReference>
<dbReference type="eggNOG" id="COG2329">
    <property type="taxonomic scope" value="Bacteria"/>
</dbReference>
<dbReference type="InterPro" id="IPR011008">
    <property type="entry name" value="Dimeric_a/b-barrel"/>
</dbReference>
<gene>
    <name evidence="1" type="ORF">JCM19294_2575</name>
</gene>
<dbReference type="STRING" id="319236.BST91_11810"/>
<dbReference type="PANTHER" id="PTHR37811:SF2">
    <property type="entry name" value="ABM DOMAIN-CONTAINING PROTEIN"/>
    <property type="match status" value="1"/>
</dbReference>
<proteinExistence type="predicted"/>
<organism evidence="1 2">
    <name type="scientific">Nonlabens tegetincola</name>
    <dbReference type="NCBI Taxonomy" id="323273"/>
    <lineage>
        <taxon>Bacteria</taxon>
        <taxon>Pseudomonadati</taxon>
        <taxon>Bacteroidota</taxon>
        <taxon>Flavobacteriia</taxon>
        <taxon>Flavobacteriales</taxon>
        <taxon>Flavobacteriaceae</taxon>
        <taxon>Nonlabens</taxon>
    </lineage>
</organism>
<protein>
    <recommendedName>
        <fullName evidence="3">Antibiotic biosynthesis monooxygenase</fullName>
    </recommendedName>
</protein>
<dbReference type="EMBL" id="BBML01000001">
    <property type="protein sequence ID" value="GAK95793.1"/>
    <property type="molecule type" value="Genomic_DNA"/>
</dbReference>
<dbReference type="PANTHER" id="PTHR37811">
    <property type="entry name" value="BLL5343 PROTEIN"/>
    <property type="match status" value="1"/>
</dbReference>
<dbReference type="AlphaFoldDB" id="A0A090Q243"/>
<comment type="caution">
    <text evidence="1">The sequence shown here is derived from an EMBL/GenBank/DDBJ whole genome shotgun (WGS) entry which is preliminary data.</text>
</comment>
<accession>A0A090Q243</accession>